<dbReference type="Gene3D" id="3.40.50.300">
    <property type="entry name" value="P-loop containing nucleotide triphosphate hydrolases"/>
    <property type="match status" value="1"/>
</dbReference>
<dbReference type="Proteomes" id="UP000176814">
    <property type="component" value="Unassembled WGS sequence"/>
</dbReference>
<evidence type="ECO:0008006" key="3">
    <source>
        <dbReference type="Google" id="ProtNLM"/>
    </source>
</evidence>
<gene>
    <name evidence="1" type="ORF">A2911_01260</name>
</gene>
<dbReference type="EMBL" id="MFUW01000023">
    <property type="protein sequence ID" value="OGI90011.1"/>
    <property type="molecule type" value="Genomic_DNA"/>
</dbReference>
<evidence type="ECO:0000313" key="1">
    <source>
        <dbReference type="EMBL" id="OGI90011.1"/>
    </source>
</evidence>
<dbReference type="AlphaFoldDB" id="A0A1F6X7I0"/>
<name>A0A1F6X7I0_9BACT</name>
<dbReference type="Pfam" id="PF13177">
    <property type="entry name" value="DNA_pol3_delta2"/>
    <property type="match status" value="1"/>
</dbReference>
<proteinExistence type="predicted"/>
<sequence>MISEHLNENNLHHAYLIEGAREEIVPEIFIFIESLGIQTAGNPDFLHISTDSFKIEDARNLKSYEGEKSFSGGKKIFIISANSILLEAQNTLLKMFEEPIENTHFFLIMPDSNILLKTLVSRFYIIPPRRCLGGELEVAEKFITLPLQKRFDFIKELISEIDEKEEEGNEIVAPDSVRSRALKFLNAVETVLHKKLKNSAVLTLPGIPGGTYTAQNFLVSCFEQIFKAREFLRQPGSSTKSLLESVALVVPSFSK</sequence>
<organism evidence="1 2">
    <name type="scientific">Candidatus Nomurabacteria bacterium RIFCSPLOWO2_01_FULL_40_15</name>
    <dbReference type="NCBI Taxonomy" id="1801772"/>
    <lineage>
        <taxon>Bacteria</taxon>
        <taxon>Candidatus Nomuraibacteriota</taxon>
    </lineage>
</organism>
<accession>A0A1F6X7I0</accession>
<dbReference type="SUPFAM" id="SSF52540">
    <property type="entry name" value="P-loop containing nucleoside triphosphate hydrolases"/>
    <property type="match status" value="1"/>
</dbReference>
<comment type="caution">
    <text evidence="1">The sequence shown here is derived from an EMBL/GenBank/DDBJ whole genome shotgun (WGS) entry which is preliminary data.</text>
</comment>
<reference evidence="1 2" key="1">
    <citation type="journal article" date="2016" name="Nat. Commun.">
        <title>Thousands of microbial genomes shed light on interconnected biogeochemical processes in an aquifer system.</title>
        <authorList>
            <person name="Anantharaman K."/>
            <person name="Brown C.T."/>
            <person name="Hug L.A."/>
            <person name="Sharon I."/>
            <person name="Castelle C.J."/>
            <person name="Probst A.J."/>
            <person name="Thomas B.C."/>
            <person name="Singh A."/>
            <person name="Wilkins M.J."/>
            <person name="Karaoz U."/>
            <person name="Brodie E.L."/>
            <person name="Williams K.H."/>
            <person name="Hubbard S.S."/>
            <person name="Banfield J.F."/>
        </authorList>
    </citation>
    <scope>NUCLEOTIDE SEQUENCE [LARGE SCALE GENOMIC DNA]</scope>
</reference>
<dbReference type="InterPro" id="IPR027417">
    <property type="entry name" value="P-loop_NTPase"/>
</dbReference>
<evidence type="ECO:0000313" key="2">
    <source>
        <dbReference type="Proteomes" id="UP000176814"/>
    </source>
</evidence>
<protein>
    <recommendedName>
        <fullName evidence="3">DNA polymerase III subunit delta</fullName>
    </recommendedName>
</protein>